<dbReference type="AlphaFoldDB" id="A0A0M8ZZ92"/>
<protein>
    <submittedName>
        <fullName evidence="1">Uncharacterized protein</fullName>
    </submittedName>
</protein>
<proteinExistence type="predicted"/>
<evidence type="ECO:0000313" key="2">
    <source>
        <dbReference type="Proteomes" id="UP000053105"/>
    </source>
</evidence>
<accession>A0A0M8ZZ92</accession>
<dbReference type="Proteomes" id="UP000053105">
    <property type="component" value="Unassembled WGS sequence"/>
</dbReference>
<reference evidence="1 2" key="1">
    <citation type="submission" date="2015-07" db="EMBL/GenBank/DDBJ databases">
        <title>The genome of Melipona quadrifasciata.</title>
        <authorList>
            <person name="Pan H."/>
            <person name="Kapheim K."/>
        </authorList>
    </citation>
    <scope>NUCLEOTIDE SEQUENCE [LARGE SCALE GENOMIC DNA]</scope>
    <source>
        <strain evidence="1">0111107301</strain>
        <tissue evidence="1">Whole body</tissue>
    </source>
</reference>
<dbReference type="EMBL" id="KQ435794">
    <property type="protein sequence ID" value="KOX74140.1"/>
    <property type="molecule type" value="Genomic_DNA"/>
</dbReference>
<name>A0A0M8ZZ92_9HYME</name>
<gene>
    <name evidence="1" type="ORF">WN51_14220</name>
</gene>
<organism evidence="1 2">
    <name type="scientific">Melipona quadrifasciata</name>
    <dbReference type="NCBI Taxonomy" id="166423"/>
    <lineage>
        <taxon>Eukaryota</taxon>
        <taxon>Metazoa</taxon>
        <taxon>Ecdysozoa</taxon>
        <taxon>Arthropoda</taxon>
        <taxon>Hexapoda</taxon>
        <taxon>Insecta</taxon>
        <taxon>Pterygota</taxon>
        <taxon>Neoptera</taxon>
        <taxon>Endopterygota</taxon>
        <taxon>Hymenoptera</taxon>
        <taxon>Apocrita</taxon>
        <taxon>Aculeata</taxon>
        <taxon>Apoidea</taxon>
        <taxon>Anthophila</taxon>
        <taxon>Apidae</taxon>
        <taxon>Melipona</taxon>
    </lineage>
</organism>
<evidence type="ECO:0000313" key="1">
    <source>
        <dbReference type="EMBL" id="KOX74140.1"/>
    </source>
</evidence>
<keyword evidence="2" id="KW-1185">Reference proteome</keyword>
<sequence>MNMTYSESSIQLGPTKYIGRRSELPFERVRILILDKSHTWEPLGLFNRAYPVQSRDTNVDHGKPRPRTSDINGDRNLLILVRLLLIVRKSREWIFAGNGNVIAMSTLRSNSSCCPYANSGNKLETLWNAFM</sequence>